<feature type="signal peptide" evidence="1">
    <location>
        <begin position="1"/>
        <end position="26"/>
    </location>
</feature>
<evidence type="ECO:0000313" key="3">
    <source>
        <dbReference type="Proteomes" id="UP000305709"/>
    </source>
</evidence>
<dbReference type="RefSeq" id="WP_139081547.1">
    <property type="nucleotide sequence ID" value="NZ_VDFV01000011.1"/>
</dbReference>
<dbReference type="InterPro" id="IPR018666">
    <property type="entry name" value="DUF2125"/>
</dbReference>
<organism evidence="2 3">
    <name type="scientific">Rubellimicrobium roseum</name>
    <dbReference type="NCBI Taxonomy" id="687525"/>
    <lineage>
        <taxon>Bacteria</taxon>
        <taxon>Pseudomonadati</taxon>
        <taxon>Pseudomonadota</taxon>
        <taxon>Alphaproteobacteria</taxon>
        <taxon>Rhodobacterales</taxon>
        <taxon>Roseobacteraceae</taxon>
        <taxon>Rubellimicrobium</taxon>
    </lineage>
</organism>
<sequence>MTAFRPVPAVSATALLLALGAGPAMAAVTAQQVWDDWKAQMAVYGESGITIGSEEQAGNVLTVTDLGFDVTSEDGSTATGNLAQLVFTENDDGTVTVTMSEDYPIRITSPADAATGSQASEIDMALRHNGLEMTVSGSPGALTYDLSAARYALEVDSIKEDGAEVAGDATIAFNDVSGTYTSTIGAAREVVYDLAAASMDLLLDVTDPTDGTQATMSGKVNEVATEATVTLPLDPAANPEAMLMNGLSLDGGYTTGGGNYLFEVTDASGPSNGTFTTEASQMSFAMDKDAIAYSGQATGVGLDVTAATLPMPIQATLAQYGFDFEMPLSKTGAPAPWALGLNLTDLALGEEIWAMFDPQAMLPRDPASFVLDLTGTATMLFDLMDPAQAEGMANAPSPAEINSANLNNLRVAFGGAEVTGSGAFTFDNTDTTTFPGMPRPTGALDLQLDGVNGLLDTLVAMGLLPEDQAMGPRMMLGMFTTATGEDQLTSRIEVTEDGQLLANGQRLQ</sequence>
<comment type="caution">
    <text evidence="2">The sequence shown here is derived from an EMBL/GenBank/DDBJ whole genome shotgun (WGS) entry which is preliminary data.</text>
</comment>
<dbReference type="OrthoDB" id="7791409at2"/>
<evidence type="ECO:0000256" key="1">
    <source>
        <dbReference type="SAM" id="SignalP"/>
    </source>
</evidence>
<accession>A0A5C4NAB8</accession>
<dbReference type="Proteomes" id="UP000305709">
    <property type="component" value="Unassembled WGS sequence"/>
</dbReference>
<protein>
    <submittedName>
        <fullName evidence="2">DUF2125 domain-containing protein</fullName>
    </submittedName>
</protein>
<keyword evidence="3" id="KW-1185">Reference proteome</keyword>
<dbReference type="AlphaFoldDB" id="A0A5C4NAB8"/>
<feature type="chain" id="PRO_5022705036" evidence="1">
    <location>
        <begin position="27"/>
        <end position="508"/>
    </location>
</feature>
<proteinExistence type="predicted"/>
<dbReference type="EMBL" id="VDFV01000011">
    <property type="protein sequence ID" value="TNC71791.1"/>
    <property type="molecule type" value="Genomic_DNA"/>
</dbReference>
<name>A0A5C4NAB8_9RHOB</name>
<reference evidence="2 3" key="1">
    <citation type="submission" date="2019-06" db="EMBL/GenBank/DDBJ databases">
        <authorList>
            <person name="Jiang L."/>
        </authorList>
    </citation>
    <scope>NUCLEOTIDE SEQUENCE [LARGE SCALE GENOMIC DNA]</scope>
    <source>
        <strain evidence="2 3">YIM 48858</strain>
    </source>
</reference>
<evidence type="ECO:0000313" key="2">
    <source>
        <dbReference type="EMBL" id="TNC71791.1"/>
    </source>
</evidence>
<dbReference type="Pfam" id="PF09898">
    <property type="entry name" value="DUF2125"/>
    <property type="match status" value="1"/>
</dbReference>
<keyword evidence="1" id="KW-0732">Signal</keyword>
<gene>
    <name evidence="2" type="ORF">FHG71_10220</name>
</gene>